<name>L1IR28_GUITC</name>
<dbReference type="EMBL" id="JH993049">
    <property type="protein sequence ID" value="EKX38324.1"/>
    <property type="molecule type" value="Genomic_DNA"/>
</dbReference>
<reference evidence="4" key="2">
    <citation type="submission" date="2012-11" db="EMBL/GenBank/DDBJ databases">
        <authorList>
            <person name="Kuo A."/>
            <person name="Curtis B.A."/>
            <person name="Tanifuji G."/>
            <person name="Burki F."/>
            <person name="Gruber A."/>
            <person name="Irimia M."/>
            <person name="Maruyama S."/>
            <person name="Arias M.C."/>
            <person name="Ball S.G."/>
            <person name="Gile G.H."/>
            <person name="Hirakawa Y."/>
            <person name="Hopkins J.F."/>
            <person name="Rensing S.A."/>
            <person name="Schmutz J."/>
            <person name="Symeonidi A."/>
            <person name="Elias M."/>
            <person name="Eveleigh R.J."/>
            <person name="Herman E.K."/>
            <person name="Klute M.J."/>
            <person name="Nakayama T."/>
            <person name="Obornik M."/>
            <person name="Reyes-Prieto A."/>
            <person name="Armbrust E.V."/>
            <person name="Aves S.J."/>
            <person name="Beiko R.G."/>
            <person name="Coutinho P."/>
            <person name="Dacks J.B."/>
            <person name="Durnford D.G."/>
            <person name="Fast N.M."/>
            <person name="Green B.R."/>
            <person name="Grisdale C."/>
            <person name="Hempe F."/>
            <person name="Henrissat B."/>
            <person name="Hoppner M.P."/>
            <person name="Ishida K.-I."/>
            <person name="Kim E."/>
            <person name="Koreny L."/>
            <person name="Kroth P.G."/>
            <person name="Liu Y."/>
            <person name="Malik S.-B."/>
            <person name="Maier U.G."/>
            <person name="McRose D."/>
            <person name="Mock T."/>
            <person name="Neilson J.A."/>
            <person name="Onodera N.T."/>
            <person name="Poole A.M."/>
            <person name="Pritham E.J."/>
            <person name="Richards T.A."/>
            <person name="Rocap G."/>
            <person name="Roy S.W."/>
            <person name="Sarai C."/>
            <person name="Schaack S."/>
            <person name="Shirato S."/>
            <person name="Slamovits C.H."/>
            <person name="Spencer D.F."/>
            <person name="Suzuki S."/>
            <person name="Worden A.Z."/>
            <person name="Zauner S."/>
            <person name="Barry K."/>
            <person name="Bell C."/>
            <person name="Bharti A.K."/>
            <person name="Crow J.A."/>
            <person name="Grimwood J."/>
            <person name="Kramer R."/>
            <person name="Lindquist E."/>
            <person name="Lucas S."/>
            <person name="Salamov A."/>
            <person name="McFadden G.I."/>
            <person name="Lane C.E."/>
            <person name="Keeling P.J."/>
            <person name="Gray M.W."/>
            <person name="Grigoriev I.V."/>
            <person name="Archibald J.M."/>
        </authorList>
    </citation>
    <scope>NUCLEOTIDE SEQUENCE</scope>
    <source>
        <strain evidence="4">CCMP2712</strain>
    </source>
</reference>
<dbReference type="RefSeq" id="XP_005825304.1">
    <property type="nucleotide sequence ID" value="XM_005825247.1"/>
</dbReference>
<feature type="compositionally biased region" description="Acidic residues" evidence="1">
    <location>
        <begin position="1"/>
        <end position="10"/>
    </location>
</feature>
<evidence type="ECO:0000313" key="3">
    <source>
        <dbReference type="EnsemblProtists" id="EKX38324"/>
    </source>
</evidence>
<proteinExistence type="predicted"/>
<dbReference type="AlphaFoldDB" id="L1IR28"/>
<dbReference type="HOGENOM" id="CLU_1443565_0_0_1"/>
<evidence type="ECO:0000256" key="1">
    <source>
        <dbReference type="SAM" id="MobiDB-lite"/>
    </source>
</evidence>
<evidence type="ECO:0000313" key="2">
    <source>
        <dbReference type="EMBL" id="EKX38324.1"/>
    </source>
</evidence>
<dbReference type="Proteomes" id="UP000011087">
    <property type="component" value="Unassembled WGS sequence"/>
</dbReference>
<feature type="region of interest" description="Disordered" evidence="1">
    <location>
        <begin position="1"/>
        <end position="68"/>
    </location>
</feature>
<organism evidence="2">
    <name type="scientific">Guillardia theta (strain CCMP2712)</name>
    <name type="common">Cryptophyte</name>
    <dbReference type="NCBI Taxonomy" id="905079"/>
    <lineage>
        <taxon>Eukaryota</taxon>
        <taxon>Cryptophyceae</taxon>
        <taxon>Pyrenomonadales</taxon>
        <taxon>Geminigeraceae</taxon>
        <taxon>Guillardia</taxon>
    </lineage>
</organism>
<dbReference type="EnsemblProtists" id="EKX38324">
    <property type="protein sequence ID" value="EKX38324"/>
    <property type="gene ID" value="GUITHDRAFT_115473"/>
</dbReference>
<dbReference type="GeneID" id="17295098"/>
<reference evidence="2 4" key="1">
    <citation type="journal article" date="2012" name="Nature">
        <title>Algal genomes reveal evolutionary mosaicism and the fate of nucleomorphs.</title>
        <authorList>
            <consortium name="DOE Joint Genome Institute"/>
            <person name="Curtis B.A."/>
            <person name="Tanifuji G."/>
            <person name="Burki F."/>
            <person name="Gruber A."/>
            <person name="Irimia M."/>
            <person name="Maruyama S."/>
            <person name="Arias M.C."/>
            <person name="Ball S.G."/>
            <person name="Gile G.H."/>
            <person name="Hirakawa Y."/>
            <person name="Hopkins J.F."/>
            <person name="Kuo A."/>
            <person name="Rensing S.A."/>
            <person name="Schmutz J."/>
            <person name="Symeonidi A."/>
            <person name="Elias M."/>
            <person name="Eveleigh R.J."/>
            <person name="Herman E.K."/>
            <person name="Klute M.J."/>
            <person name="Nakayama T."/>
            <person name="Obornik M."/>
            <person name="Reyes-Prieto A."/>
            <person name="Armbrust E.V."/>
            <person name="Aves S.J."/>
            <person name="Beiko R.G."/>
            <person name="Coutinho P."/>
            <person name="Dacks J.B."/>
            <person name="Durnford D.G."/>
            <person name="Fast N.M."/>
            <person name="Green B.R."/>
            <person name="Grisdale C.J."/>
            <person name="Hempel F."/>
            <person name="Henrissat B."/>
            <person name="Hoppner M.P."/>
            <person name="Ishida K."/>
            <person name="Kim E."/>
            <person name="Koreny L."/>
            <person name="Kroth P.G."/>
            <person name="Liu Y."/>
            <person name="Malik S.B."/>
            <person name="Maier U.G."/>
            <person name="McRose D."/>
            <person name="Mock T."/>
            <person name="Neilson J.A."/>
            <person name="Onodera N.T."/>
            <person name="Poole A.M."/>
            <person name="Pritham E.J."/>
            <person name="Richards T.A."/>
            <person name="Rocap G."/>
            <person name="Roy S.W."/>
            <person name="Sarai C."/>
            <person name="Schaack S."/>
            <person name="Shirato S."/>
            <person name="Slamovits C.H."/>
            <person name="Spencer D.F."/>
            <person name="Suzuki S."/>
            <person name="Worden A.Z."/>
            <person name="Zauner S."/>
            <person name="Barry K."/>
            <person name="Bell C."/>
            <person name="Bharti A.K."/>
            <person name="Crow J.A."/>
            <person name="Grimwood J."/>
            <person name="Kramer R."/>
            <person name="Lindquist E."/>
            <person name="Lucas S."/>
            <person name="Salamov A."/>
            <person name="McFadden G.I."/>
            <person name="Lane C.E."/>
            <person name="Keeling P.J."/>
            <person name="Gray M.W."/>
            <person name="Grigoriev I.V."/>
            <person name="Archibald J.M."/>
        </authorList>
    </citation>
    <scope>NUCLEOTIDE SEQUENCE</scope>
    <source>
        <strain evidence="2 4">CCMP2712</strain>
    </source>
</reference>
<dbReference type="PaxDb" id="55529-EKX38324"/>
<protein>
    <submittedName>
        <fullName evidence="2 3">Uncharacterized protein</fullName>
    </submittedName>
</protein>
<gene>
    <name evidence="2" type="ORF">GUITHDRAFT_115473</name>
</gene>
<feature type="compositionally biased region" description="Basic and acidic residues" evidence="1">
    <location>
        <begin position="27"/>
        <end position="40"/>
    </location>
</feature>
<sequence length="188" mass="21547">MEGMEEDTWDKDEHEKFGGSDSMSDFVHVEASELTEAEREVEVEEVGSSDDATAAKQSVRSDDEEGSKLGDSFALVPLMKGAHENWQFRFIRNSALLIIALKIVWRVINTYRERQRLKEQVRSSKFAIRMLQAELLSVLADRQQLEKLLLDVANHMLRTFVSDKCDALTPQERRDQSYPGVSDVLLVW</sequence>
<evidence type="ECO:0000313" key="4">
    <source>
        <dbReference type="Proteomes" id="UP000011087"/>
    </source>
</evidence>
<accession>L1IR28</accession>
<reference evidence="3" key="3">
    <citation type="submission" date="2015-06" db="UniProtKB">
        <authorList>
            <consortium name="EnsemblProtists"/>
        </authorList>
    </citation>
    <scope>IDENTIFICATION</scope>
</reference>
<dbReference type="KEGG" id="gtt:GUITHDRAFT_115473"/>
<keyword evidence="4" id="KW-1185">Reference proteome</keyword>